<accession>A0A1H6BR43</accession>
<dbReference type="GO" id="GO:0016491">
    <property type="term" value="F:oxidoreductase activity"/>
    <property type="evidence" value="ECO:0007669"/>
    <property type="project" value="InterPro"/>
</dbReference>
<dbReference type="EMBL" id="FNVT01000003">
    <property type="protein sequence ID" value="SEG62897.1"/>
    <property type="molecule type" value="Genomic_DNA"/>
</dbReference>
<proteinExistence type="predicted"/>
<feature type="compositionally biased region" description="Basic and acidic residues" evidence="1">
    <location>
        <begin position="58"/>
        <end position="68"/>
    </location>
</feature>
<organism evidence="2 3">
    <name type="scientific">Nonomuraea solani</name>
    <dbReference type="NCBI Taxonomy" id="1144553"/>
    <lineage>
        <taxon>Bacteria</taxon>
        <taxon>Bacillati</taxon>
        <taxon>Actinomycetota</taxon>
        <taxon>Actinomycetes</taxon>
        <taxon>Streptosporangiales</taxon>
        <taxon>Streptosporangiaceae</taxon>
        <taxon>Nonomuraea</taxon>
    </lineage>
</organism>
<evidence type="ECO:0000256" key="1">
    <source>
        <dbReference type="SAM" id="MobiDB-lite"/>
    </source>
</evidence>
<dbReference type="InterPro" id="IPR037165">
    <property type="entry name" value="AldOxase/xan_DH_Mopterin-bd_sf"/>
</dbReference>
<dbReference type="SUPFAM" id="SSF56003">
    <property type="entry name" value="Molybdenum cofactor-binding domain"/>
    <property type="match status" value="1"/>
</dbReference>
<protein>
    <submittedName>
        <fullName evidence="2">Uncharacterized protein</fullName>
    </submittedName>
</protein>
<sequence>MILNTRAALVSALCIGEQTVRAISPFVGGAFGSGLGAWADFPAAGGSGSSYASTQVNSHHDARPYSTM</sequence>
<feature type="region of interest" description="Disordered" evidence="1">
    <location>
        <begin position="46"/>
        <end position="68"/>
    </location>
</feature>
<gene>
    <name evidence="2" type="ORF">SAMN05444920_103562</name>
</gene>
<dbReference type="RefSeq" id="WP_103956210.1">
    <property type="nucleotide sequence ID" value="NZ_FNVT01000003.1"/>
</dbReference>
<reference evidence="2 3" key="1">
    <citation type="submission" date="2016-10" db="EMBL/GenBank/DDBJ databases">
        <authorList>
            <person name="de Groot N.N."/>
        </authorList>
    </citation>
    <scope>NUCLEOTIDE SEQUENCE [LARGE SCALE GENOMIC DNA]</scope>
    <source>
        <strain evidence="2 3">CGMCC 4.7037</strain>
    </source>
</reference>
<dbReference type="AlphaFoldDB" id="A0A1H6BR43"/>
<name>A0A1H6BR43_9ACTN</name>
<dbReference type="Proteomes" id="UP000236732">
    <property type="component" value="Unassembled WGS sequence"/>
</dbReference>
<keyword evidence="3" id="KW-1185">Reference proteome</keyword>
<evidence type="ECO:0000313" key="3">
    <source>
        <dbReference type="Proteomes" id="UP000236732"/>
    </source>
</evidence>
<evidence type="ECO:0000313" key="2">
    <source>
        <dbReference type="EMBL" id="SEG62897.1"/>
    </source>
</evidence>